<organism evidence="2">
    <name type="scientific">Anopheles braziliensis</name>
    <dbReference type="NCBI Taxonomy" id="58242"/>
    <lineage>
        <taxon>Eukaryota</taxon>
        <taxon>Metazoa</taxon>
        <taxon>Ecdysozoa</taxon>
        <taxon>Arthropoda</taxon>
        <taxon>Hexapoda</taxon>
        <taxon>Insecta</taxon>
        <taxon>Pterygota</taxon>
        <taxon>Neoptera</taxon>
        <taxon>Endopterygota</taxon>
        <taxon>Diptera</taxon>
        <taxon>Nematocera</taxon>
        <taxon>Culicoidea</taxon>
        <taxon>Culicidae</taxon>
        <taxon>Anophelinae</taxon>
        <taxon>Anopheles</taxon>
    </lineage>
</organism>
<proteinExistence type="predicted"/>
<evidence type="ECO:0000256" key="1">
    <source>
        <dbReference type="SAM" id="SignalP"/>
    </source>
</evidence>
<reference evidence="2" key="1">
    <citation type="submission" date="2018-01" db="EMBL/GenBank/DDBJ databases">
        <title>An insight into the sialome of Amazonian anophelines.</title>
        <authorList>
            <person name="Ribeiro J.M."/>
            <person name="Scarpassa V."/>
            <person name="Calvo E."/>
        </authorList>
    </citation>
    <scope>NUCLEOTIDE SEQUENCE</scope>
    <source>
        <tissue evidence="2">Salivary glands</tissue>
    </source>
</reference>
<accession>A0A2M3ZWV5</accession>
<sequence>MTACLTKCLLVRLVQSRSSMAVSDDFILCPPTTNYKTVCKVCWNFQNNCAMSKWHNSIHGEHGVQMPPSVFHYVNYHFNE</sequence>
<dbReference type="AlphaFoldDB" id="A0A2M3ZWV5"/>
<feature type="chain" id="PRO_5014779149" evidence="1">
    <location>
        <begin position="17"/>
        <end position="80"/>
    </location>
</feature>
<keyword evidence="1" id="KW-0732">Signal</keyword>
<dbReference type="EMBL" id="GGFM01012240">
    <property type="protein sequence ID" value="MBW32991.1"/>
    <property type="molecule type" value="Transcribed_RNA"/>
</dbReference>
<feature type="signal peptide" evidence="1">
    <location>
        <begin position="1"/>
        <end position="16"/>
    </location>
</feature>
<name>A0A2M3ZWV5_9DIPT</name>
<protein>
    <submittedName>
        <fullName evidence="2">Putative secreted peptide</fullName>
    </submittedName>
</protein>
<evidence type="ECO:0000313" key="2">
    <source>
        <dbReference type="EMBL" id="MBW32991.1"/>
    </source>
</evidence>